<evidence type="ECO:0000256" key="3">
    <source>
        <dbReference type="ARBA" id="ARBA00024227"/>
    </source>
</evidence>
<keyword evidence="1 6" id="KW-0436">Ligase</keyword>
<keyword evidence="2" id="KW-0092">Biotin</keyword>
<dbReference type="PANTHER" id="PTHR12835">
    <property type="entry name" value="BIOTIN PROTEIN LIGASE"/>
    <property type="match status" value="1"/>
</dbReference>
<dbReference type="PANTHER" id="PTHR12835:SF5">
    <property type="entry name" value="BIOTIN--PROTEIN LIGASE"/>
    <property type="match status" value="1"/>
</dbReference>
<evidence type="ECO:0000256" key="2">
    <source>
        <dbReference type="ARBA" id="ARBA00023267"/>
    </source>
</evidence>
<evidence type="ECO:0000256" key="1">
    <source>
        <dbReference type="ARBA" id="ARBA00022598"/>
    </source>
</evidence>
<dbReference type="InterPro" id="IPR045864">
    <property type="entry name" value="aa-tRNA-synth_II/BPL/LPL"/>
</dbReference>
<dbReference type="Pfam" id="PF03099">
    <property type="entry name" value="BPL_LplA_LipB"/>
    <property type="match status" value="1"/>
</dbReference>
<dbReference type="GO" id="GO:0004077">
    <property type="term" value="F:biotin--[biotin carboxyl-carrier protein] ligase activity"/>
    <property type="evidence" value="ECO:0007669"/>
    <property type="project" value="UniProtKB-EC"/>
</dbReference>
<dbReference type="InterPro" id="IPR004143">
    <property type="entry name" value="BPL_LPL_catalytic"/>
</dbReference>
<reference evidence="6 7" key="1">
    <citation type="submission" date="2014-01" db="EMBL/GenBank/DDBJ databases">
        <title>Roseivivax isoporae LMG 25204 Genome Sequencing.</title>
        <authorList>
            <person name="Lai Q."/>
            <person name="Li G."/>
            <person name="Shao Z."/>
        </authorList>
    </citation>
    <scope>NUCLEOTIDE SEQUENCE [LARGE SCALE GENOMIC DNA]</scope>
    <source>
        <strain evidence="6 7">LMG 25204</strain>
    </source>
</reference>
<protein>
    <recommendedName>
        <fullName evidence="3">biotin--[biotin carboxyl-carrier protein] ligase</fullName>
        <ecNumber evidence="3">6.3.4.15</ecNumber>
    </recommendedName>
</protein>
<dbReference type="PATRIC" id="fig|1449351.3.peg.1574"/>
<evidence type="ECO:0000313" key="7">
    <source>
        <dbReference type="Proteomes" id="UP000023430"/>
    </source>
</evidence>
<dbReference type="InterPro" id="IPR003142">
    <property type="entry name" value="BPL_C"/>
</dbReference>
<proteinExistence type="predicted"/>
<dbReference type="InterPro" id="IPR004408">
    <property type="entry name" value="Biotin_CoA_COase_ligase"/>
</dbReference>
<comment type="catalytic activity">
    <reaction evidence="4">
        <text>biotin + L-lysyl-[protein] + ATP = N(6)-biotinyl-L-lysyl-[protein] + AMP + diphosphate + H(+)</text>
        <dbReference type="Rhea" id="RHEA:11756"/>
        <dbReference type="Rhea" id="RHEA-COMP:9752"/>
        <dbReference type="Rhea" id="RHEA-COMP:10505"/>
        <dbReference type="ChEBI" id="CHEBI:15378"/>
        <dbReference type="ChEBI" id="CHEBI:29969"/>
        <dbReference type="ChEBI" id="CHEBI:30616"/>
        <dbReference type="ChEBI" id="CHEBI:33019"/>
        <dbReference type="ChEBI" id="CHEBI:57586"/>
        <dbReference type="ChEBI" id="CHEBI:83144"/>
        <dbReference type="ChEBI" id="CHEBI:456215"/>
        <dbReference type="EC" id="6.3.4.15"/>
    </reaction>
</comment>
<dbReference type="GO" id="GO:0005737">
    <property type="term" value="C:cytoplasm"/>
    <property type="evidence" value="ECO:0007669"/>
    <property type="project" value="TreeGrafter"/>
</dbReference>
<dbReference type="EC" id="6.3.4.15" evidence="3"/>
<accession>X7F9X0</accession>
<dbReference type="AlphaFoldDB" id="X7F9X0"/>
<sequence>MSWPQGYGLVTLESVDSTMAEAARRLPEARGPLWIFAGVQTAARGRRGRPWANPPGNLAATLLMPMAEPPGVAALRSFVASLALLDAFVGVTGRAEPFALKWPNDVLLNGGKVAGILLETLGGRGAASHLAIGIGVNLAAAPAAEAVEPRALRPTALGPETGVVVDPVDFLGALAAAYARREAEFAALGFAPVRTAWLAAAARIGEAVTARTGTSETTGTFETVDPSGNLVLRTPRGRVAIAAADIFF</sequence>
<dbReference type="NCBIfam" id="TIGR00121">
    <property type="entry name" value="birA_ligase"/>
    <property type="match status" value="1"/>
</dbReference>
<evidence type="ECO:0000313" key="6">
    <source>
        <dbReference type="EMBL" id="ETX29493.1"/>
    </source>
</evidence>
<dbReference type="OrthoDB" id="9807064at2"/>
<comment type="caution">
    <text evidence="6">The sequence shown here is derived from an EMBL/GenBank/DDBJ whole genome shotgun (WGS) entry which is preliminary data.</text>
</comment>
<evidence type="ECO:0000259" key="5">
    <source>
        <dbReference type="PROSITE" id="PS51733"/>
    </source>
</evidence>
<dbReference type="RefSeq" id="WP_043768764.1">
    <property type="nucleotide sequence ID" value="NZ_JAME01000009.1"/>
</dbReference>
<dbReference type="Pfam" id="PF02237">
    <property type="entry name" value="BPL_C"/>
    <property type="match status" value="1"/>
</dbReference>
<gene>
    <name evidence="6" type="ORF">RISW2_23440</name>
</gene>
<dbReference type="Gene3D" id="2.30.30.100">
    <property type="match status" value="1"/>
</dbReference>
<dbReference type="eggNOG" id="COG0340">
    <property type="taxonomic scope" value="Bacteria"/>
</dbReference>
<organism evidence="6 7">
    <name type="scientific">Roseivivax isoporae LMG 25204</name>
    <dbReference type="NCBI Taxonomy" id="1449351"/>
    <lineage>
        <taxon>Bacteria</taxon>
        <taxon>Pseudomonadati</taxon>
        <taxon>Pseudomonadota</taxon>
        <taxon>Alphaproteobacteria</taxon>
        <taxon>Rhodobacterales</taxon>
        <taxon>Roseobacteraceae</taxon>
        <taxon>Roseivivax</taxon>
    </lineage>
</organism>
<dbReference type="PROSITE" id="PS51733">
    <property type="entry name" value="BPL_LPL_CATALYTIC"/>
    <property type="match status" value="1"/>
</dbReference>
<dbReference type="Proteomes" id="UP000023430">
    <property type="component" value="Unassembled WGS sequence"/>
</dbReference>
<evidence type="ECO:0000256" key="4">
    <source>
        <dbReference type="ARBA" id="ARBA00047846"/>
    </source>
</evidence>
<dbReference type="EMBL" id="JAME01000009">
    <property type="protein sequence ID" value="ETX29493.1"/>
    <property type="molecule type" value="Genomic_DNA"/>
</dbReference>
<dbReference type="SUPFAM" id="SSF55681">
    <property type="entry name" value="Class II aaRS and biotin synthetases"/>
    <property type="match status" value="1"/>
</dbReference>
<feature type="domain" description="BPL/LPL catalytic" evidence="5">
    <location>
        <begin position="1"/>
        <end position="186"/>
    </location>
</feature>
<dbReference type="STRING" id="1449351.RISW2_23440"/>
<name>X7F9X0_9RHOB</name>
<dbReference type="CDD" id="cd16442">
    <property type="entry name" value="BPL"/>
    <property type="match status" value="1"/>
</dbReference>
<dbReference type="Gene3D" id="3.30.930.10">
    <property type="entry name" value="Bira Bifunctional Protein, Domain 2"/>
    <property type="match status" value="1"/>
</dbReference>
<keyword evidence="7" id="KW-1185">Reference proteome</keyword>